<gene>
    <name evidence="2" type="ORF">E2C01_064152</name>
</gene>
<evidence type="ECO:0000313" key="2">
    <source>
        <dbReference type="EMBL" id="MPC69919.1"/>
    </source>
</evidence>
<evidence type="ECO:0000256" key="1">
    <source>
        <dbReference type="SAM" id="MobiDB-lite"/>
    </source>
</evidence>
<dbReference type="AlphaFoldDB" id="A0A5B7HJK6"/>
<organism evidence="2 3">
    <name type="scientific">Portunus trituberculatus</name>
    <name type="common">Swimming crab</name>
    <name type="synonym">Neptunus trituberculatus</name>
    <dbReference type="NCBI Taxonomy" id="210409"/>
    <lineage>
        <taxon>Eukaryota</taxon>
        <taxon>Metazoa</taxon>
        <taxon>Ecdysozoa</taxon>
        <taxon>Arthropoda</taxon>
        <taxon>Crustacea</taxon>
        <taxon>Multicrustacea</taxon>
        <taxon>Malacostraca</taxon>
        <taxon>Eumalacostraca</taxon>
        <taxon>Eucarida</taxon>
        <taxon>Decapoda</taxon>
        <taxon>Pleocyemata</taxon>
        <taxon>Brachyura</taxon>
        <taxon>Eubrachyura</taxon>
        <taxon>Portunoidea</taxon>
        <taxon>Portunidae</taxon>
        <taxon>Portuninae</taxon>
        <taxon>Portunus</taxon>
    </lineage>
</organism>
<comment type="caution">
    <text evidence="2">The sequence shown here is derived from an EMBL/GenBank/DDBJ whole genome shotgun (WGS) entry which is preliminary data.</text>
</comment>
<feature type="region of interest" description="Disordered" evidence="1">
    <location>
        <begin position="1"/>
        <end position="32"/>
    </location>
</feature>
<proteinExistence type="predicted"/>
<keyword evidence="3" id="KW-1185">Reference proteome</keyword>
<sequence>MSSHESGGGWRNTPQHTASHLRAPPTHQRQYSTPTRCLSILHFSRHHRDFYPSASIHLFPHTPGPGHTPLRRPRSRTYEFVVRATLLN</sequence>
<feature type="compositionally biased region" description="Gly residues" evidence="1">
    <location>
        <begin position="1"/>
        <end position="10"/>
    </location>
</feature>
<evidence type="ECO:0000313" key="3">
    <source>
        <dbReference type="Proteomes" id="UP000324222"/>
    </source>
</evidence>
<reference evidence="2 3" key="1">
    <citation type="submission" date="2019-05" db="EMBL/GenBank/DDBJ databases">
        <title>Another draft genome of Portunus trituberculatus and its Hox gene families provides insights of decapod evolution.</title>
        <authorList>
            <person name="Jeong J.-H."/>
            <person name="Song I."/>
            <person name="Kim S."/>
            <person name="Choi T."/>
            <person name="Kim D."/>
            <person name="Ryu S."/>
            <person name="Kim W."/>
        </authorList>
    </citation>
    <scope>NUCLEOTIDE SEQUENCE [LARGE SCALE GENOMIC DNA]</scope>
    <source>
        <tissue evidence="2">Muscle</tissue>
    </source>
</reference>
<accession>A0A5B7HJK6</accession>
<name>A0A5B7HJK6_PORTR</name>
<dbReference type="EMBL" id="VSRR010030212">
    <property type="protein sequence ID" value="MPC69919.1"/>
    <property type="molecule type" value="Genomic_DNA"/>
</dbReference>
<protein>
    <submittedName>
        <fullName evidence="2">Uncharacterized protein</fullName>
    </submittedName>
</protein>
<dbReference type="Proteomes" id="UP000324222">
    <property type="component" value="Unassembled WGS sequence"/>
</dbReference>